<reference evidence="4 5" key="1">
    <citation type="submission" date="2016-04" db="EMBL/GenBank/DDBJ databases">
        <title>Draft genome of an Enterococcus thailandicus strain isolated from bovine feces.</title>
        <authorList>
            <person name="Beukers A.G."/>
            <person name="Zaheer R."/>
            <person name="Goji N."/>
            <person name="Cook S.R."/>
            <person name="Amoako K."/>
            <person name="Chaves A.V."/>
            <person name="Ward M.P."/>
            <person name="Mcallister T.A."/>
        </authorList>
    </citation>
    <scope>NUCLEOTIDE SEQUENCE [LARGE SCALE GENOMIC DNA]</scope>
    <source>
        <strain evidence="4 5">F0711D 46</strain>
    </source>
</reference>
<feature type="compositionally biased region" description="Basic and acidic residues" evidence="1">
    <location>
        <begin position="10"/>
        <end position="24"/>
    </location>
</feature>
<protein>
    <submittedName>
        <fullName evidence="4">Uncharacterized protein</fullName>
    </submittedName>
</protein>
<gene>
    <name evidence="4" type="ORF">A6E74_11140</name>
    <name evidence="3" type="ORF">ETH01_02980</name>
</gene>
<dbReference type="InterPro" id="IPR047752">
    <property type="entry name" value="MacP"/>
</dbReference>
<dbReference type="PATRIC" id="fig|417368.6.peg.2355"/>
<dbReference type="Proteomes" id="UP000321361">
    <property type="component" value="Unassembled WGS sequence"/>
</dbReference>
<keyword evidence="2" id="KW-0812">Transmembrane</keyword>
<organism evidence="4 5">
    <name type="scientific">Enterococcus thailandicus</name>
    <dbReference type="NCBI Taxonomy" id="417368"/>
    <lineage>
        <taxon>Bacteria</taxon>
        <taxon>Bacillati</taxon>
        <taxon>Bacillota</taxon>
        <taxon>Bacilli</taxon>
        <taxon>Lactobacillales</taxon>
        <taxon>Enterococcaceae</taxon>
        <taxon>Enterococcus</taxon>
    </lineage>
</organism>
<accession>A0A179EPW4</accession>
<evidence type="ECO:0000256" key="1">
    <source>
        <dbReference type="SAM" id="MobiDB-lite"/>
    </source>
</evidence>
<keyword evidence="5" id="KW-1185">Reference proteome</keyword>
<dbReference type="AlphaFoldDB" id="A0A179EPW4"/>
<evidence type="ECO:0000313" key="5">
    <source>
        <dbReference type="Proteomes" id="UP000078516"/>
    </source>
</evidence>
<feature type="compositionally biased region" description="Polar residues" evidence="1">
    <location>
        <begin position="27"/>
        <end position="45"/>
    </location>
</feature>
<dbReference type="GeneID" id="77486421"/>
<keyword evidence="2" id="KW-1133">Transmembrane helix</keyword>
<reference evidence="3 6" key="2">
    <citation type="submission" date="2019-07" db="EMBL/GenBank/DDBJ databases">
        <title>Whole genome shotgun sequence of Enterococcus thailandicus NBRC 101867.</title>
        <authorList>
            <person name="Hosoyama A."/>
            <person name="Uohara A."/>
            <person name="Ohji S."/>
            <person name="Ichikawa N."/>
        </authorList>
    </citation>
    <scope>NUCLEOTIDE SEQUENCE [LARGE SCALE GENOMIC DNA]</scope>
    <source>
        <strain evidence="3 6">NBRC 101867</strain>
    </source>
</reference>
<dbReference type="KEGG" id="eth:CK496_02060"/>
<feature type="compositionally biased region" description="Basic residues" evidence="1">
    <location>
        <begin position="49"/>
        <end position="58"/>
    </location>
</feature>
<comment type="caution">
    <text evidence="4">The sequence shown here is derived from an EMBL/GenBank/DDBJ whole genome shotgun (WGS) entry which is preliminary data.</text>
</comment>
<dbReference type="Proteomes" id="UP000078516">
    <property type="component" value="Unassembled WGS sequence"/>
</dbReference>
<evidence type="ECO:0000313" key="4">
    <source>
        <dbReference type="EMBL" id="OAQ54919.1"/>
    </source>
</evidence>
<proteinExistence type="predicted"/>
<feature type="region of interest" description="Disordered" evidence="1">
    <location>
        <begin position="1"/>
        <end position="65"/>
    </location>
</feature>
<feature type="transmembrane region" description="Helical" evidence="2">
    <location>
        <begin position="73"/>
        <end position="94"/>
    </location>
</feature>
<dbReference type="EMBL" id="LWMN01000017">
    <property type="protein sequence ID" value="OAQ54919.1"/>
    <property type="molecule type" value="Genomic_DNA"/>
</dbReference>
<evidence type="ECO:0000256" key="2">
    <source>
        <dbReference type="SAM" id="Phobius"/>
    </source>
</evidence>
<dbReference type="RefSeq" id="WP_067485317.1">
    <property type="nucleotide sequence ID" value="NZ_BJUG01000001.1"/>
</dbReference>
<evidence type="ECO:0000313" key="3">
    <source>
        <dbReference type="EMBL" id="GEK36011.1"/>
    </source>
</evidence>
<keyword evidence="2" id="KW-0472">Membrane</keyword>
<sequence length="95" mass="11134">MAKGPLITRSELRKRQEEQLREPVDETNYQVNNQSEPESANSSNFYRKESKKKQKVTKTRTSEREKTHKWNVFLMKALAIVILLLCVVILAIIFI</sequence>
<dbReference type="NCBIfam" id="NF038277">
    <property type="entry name" value="accessory_MacP"/>
    <property type="match status" value="1"/>
</dbReference>
<evidence type="ECO:0000313" key="6">
    <source>
        <dbReference type="Proteomes" id="UP000321361"/>
    </source>
</evidence>
<dbReference type="Pfam" id="PF26336">
    <property type="entry name" value="MacP_activator"/>
    <property type="match status" value="1"/>
</dbReference>
<dbReference type="EMBL" id="BJUG01000001">
    <property type="protein sequence ID" value="GEK36011.1"/>
    <property type="molecule type" value="Genomic_DNA"/>
</dbReference>
<name>A0A179EPW4_ENTTH</name>